<dbReference type="RefSeq" id="WP_186847208.1">
    <property type="nucleotide sequence ID" value="NZ_JACOOX010000001.1"/>
</dbReference>
<accession>A0A8I0DQU4</accession>
<proteinExistence type="predicted"/>
<dbReference type="EMBL" id="JACOOX010000001">
    <property type="protein sequence ID" value="MBC5661403.1"/>
    <property type="molecule type" value="Genomic_DNA"/>
</dbReference>
<reference evidence="1 2" key="1">
    <citation type="submission" date="2020-08" db="EMBL/GenBank/DDBJ databases">
        <title>Genome public.</title>
        <authorList>
            <person name="Liu C."/>
            <person name="Sun Q."/>
        </authorList>
    </citation>
    <scope>NUCLEOTIDE SEQUENCE [LARGE SCALE GENOMIC DNA]</scope>
    <source>
        <strain evidence="1 2">NSJ-10</strain>
    </source>
</reference>
<evidence type="ECO:0000313" key="1">
    <source>
        <dbReference type="EMBL" id="MBC5661403.1"/>
    </source>
</evidence>
<gene>
    <name evidence="1" type="ORF">H8S09_00595</name>
</gene>
<keyword evidence="2" id="KW-1185">Reference proteome</keyword>
<dbReference type="AlphaFoldDB" id="A0A8I0DQU4"/>
<comment type="caution">
    <text evidence="1">The sequence shown here is derived from an EMBL/GenBank/DDBJ whole genome shotgun (WGS) entry which is preliminary data.</text>
</comment>
<evidence type="ECO:0000313" key="2">
    <source>
        <dbReference type="Proteomes" id="UP000615234"/>
    </source>
</evidence>
<organism evidence="1 2">
    <name type="scientific">Coprococcus hominis</name>
    <name type="common">ex Liu et al. 2022</name>
    <dbReference type="NCBI Taxonomy" id="2763039"/>
    <lineage>
        <taxon>Bacteria</taxon>
        <taxon>Bacillati</taxon>
        <taxon>Bacillota</taxon>
        <taxon>Clostridia</taxon>
        <taxon>Lachnospirales</taxon>
        <taxon>Lachnospiraceae</taxon>
        <taxon>Coprococcus</taxon>
    </lineage>
</organism>
<dbReference type="Proteomes" id="UP000615234">
    <property type="component" value="Unassembled WGS sequence"/>
</dbReference>
<sequence length="54" mass="5991">MPECEAQPDMRAHEDARLTDEVPESVCFIIMDSKMSSRGSCRRNSGGIPGYIES</sequence>
<name>A0A8I0DQU4_9FIRM</name>
<protein>
    <submittedName>
        <fullName evidence="1">Uncharacterized protein</fullName>
    </submittedName>
</protein>